<dbReference type="PANTHER" id="PTHR43840">
    <property type="entry name" value="MITOCHONDRIAL METAL TRANSPORTER 1-RELATED"/>
    <property type="match status" value="1"/>
</dbReference>
<reference evidence="10" key="1">
    <citation type="submission" date="2022-03" db="EMBL/GenBank/DDBJ databases">
        <title>Bacterial whole genome sequence for Hymenobacter sp. DH14.</title>
        <authorList>
            <person name="Le V."/>
        </authorList>
    </citation>
    <scope>NUCLEOTIDE SEQUENCE</scope>
    <source>
        <strain evidence="10">DH14</strain>
    </source>
</reference>
<dbReference type="InterPro" id="IPR002524">
    <property type="entry name" value="Cation_efflux"/>
</dbReference>
<dbReference type="GO" id="GO:0016020">
    <property type="term" value="C:membrane"/>
    <property type="evidence" value="ECO:0007669"/>
    <property type="project" value="UniProtKB-SubCell"/>
</dbReference>
<evidence type="ECO:0000256" key="2">
    <source>
        <dbReference type="ARBA" id="ARBA00008114"/>
    </source>
</evidence>
<proteinExistence type="inferred from homology"/>
<keyword evidence="3" id="KW-0813">Transport</keyword>
<organism evidence="10 11">
    <name type="scientific">Hymenobacter cyanobacteriorum</name>
    <dbReference type="NCBI Taxonomy" id="2926463"/>
    <lineage>
        <taxon>Bacteria</taxon>
        <taxon>Pseudomonadati</taxon>
        <taxon>Bacteroidota</taxon>
        <taxon>Cytophagia</taxon>
        <taxon>Cytophagales</taxon>
        <taxon>Hymenobacteraceae</taxon>
        <taxon>Hymenobacter</taxon>
    </lineage>
</organism>
<evidence type="ECO:0000259" key="8">
    <source>
        <dbReference type="Pfam" id="PF01545"/>
    </source>
</evidence>
<comment type="similarity">
    <text evidence="2">Belongs to the cation diffusion facilitator (CDF) transporter (TC 2.A.4) family.</text>
</comment>
<evidence type="ECO:0000256" key="6">
    <source>
        <dbReference type="ARBA" id="ARBA00023136"/>
    </source>
</evidence>
<feature type="transmembrane region" description="Helical" evidence="7">
    <location>
        <begin position="104"/>
        <end position="125"/>
    </location>
</feature>
<dbReference type="InterPro" id="IPR050291">
    <property type="entry name" value="CDF_Transporter"/>
</dbReference>
<dbReference type="Pfam" id="PF01545">
    <property type="entry name" value="Cation_efflux"/>
    <property type="match status" value="1"/>
</dbReference>
<evidence type="ECO:0000313" key="11">
    <source>
        <dbReference type="Proteomes" id="UP001139193"/>
    </source>
</evidence>
<dbReference type="Proteomes" id="UP001139193">
    <property type="component" value="Unassembled WGS sequence"/>
</dbReference>
<keyword evidence="5 7" id="KW-1133">Transmembrane helix</keyword>
<dbReference type="InterPro" id="IPR036837">
    <property type="entry name" value="Cation_efflux_CTD_sf"/>
</dbReference>
<name>A0A9X1VJH6_9BACT</name>
<dbReference type="EMBL" id="JALBGC010000006">
    <property type="protein sequence ID" value="MCI1189808.1"/>
    <property type="molecule type" value="Genomic_DNA"/>
</dbReference>
<dbReference type="Gene3D" id="3.30.70.1350">
    <property type="entry name" value="Cation efflux protein, cytoplasmic domain"/>
    <property type="match status" value="1"/>
</dbReference>
<gene>
    <name evidence="10" type="ORF">MON38_20490</name>
</gene>
<sequence>MQLPQFLQDFLKKGPAGAKKGLDAVATTSERGIWALKWSFIMLAITSALQVIVFFFSGSTALLADTIHNVADAATAIPLWIAFRYTNRAPTKRFTYGYGRIEDLAGVIILLIILASGIVAGYESIQRFYHPEPVKYLWAVAAASVVGFIGNEAVAIFRIKVGKEIGSAALIADGYHARTDGIASLSVLLGVIGIWLGFPLADPIIGLIISFVIMKIVWRSGKDIFTRLLDGVDPAVVDEVRASAAKVPGVLGVDRVRLRWLGHKLNAEVDVAVADTMNVGQAHELGEQVVAQLRQDVQYLTTALVHTDAASAAAHQHA</sequence>
<dbReference type="GO" id="GO:0008324">
    <property type="term" value="F:monoatomic cation transmembrane transporter activity"/>
    <property type="evidence" value="ECO:0007669"/>
    <property type="project" value="InterPro"/>
</dbReference>
<evidence type="ECO:0000313" key="10">
    <source>
        <dbReference type="EMBL" id="MCI1189808.1"/>
    </source>
</evidence>
<feature type="transmembrane region" description="Helical" evidence="7">
    <location>
        <begin position="137"/>
        <end position="159"/>
    </location>
</feature>
<protein>
    <submittedName>
        <fullName evidence="10">Cation diffusion facilitator family transporter</fullName>
    </submittedName>
</protein>
<feature type="transmembrane region" description="Helical" evidence="7">
    <location>
        <begin position="180"/>
        <end position="198"/>
    </location>
</feature>
<dbReference type="InterPro" id="IPR027469">
    <property type="entry name" value="Cation_efflux_TMD_sf"/>
</dbReference>
<feature type="domain" description="Cation efflux protein transmembrane" evidence="8">
    <location>
        <begin position="38"/>
        <end position="229"/>
    </location>
</feature>
<keyword evidence="6 7" id="KW-0472">Membrane</keyword>
<dbReference type="SUPFAM" id="SSF160240">
    <property type="entry name" value="Cation efflux protein cytoplasmic domain-like"/>
    <property type="match status" value="1"/>
</dbReference>
<dbReference type="SUPFAM" id="SSF161111">
    <property type="entry name" value="Cation efflux protein transmembrane domain-like"/>
    <property type="match status" value="1"/>
</dbReference>
<evidence type="ECO:0000256" key="4">
    <source>
        <dbReference type="ARBA" id="ARBA00022692"/>
    </source>
</evidence>
<keyword evidence="11" id="KW-1185">Reference proteome</keyword>
<dbReference type="Gene3D" id="1.20.1510.10">
    <property type="entry name" value="Cation efflux protein transmembrane domain"/>
    <property type="match status" value="1"/>
</dbReference>
<feature type="transmembrane region" description="Helical" evidence="7">
    <location>
        <begin position="38"/>
        <end position="56"/>
    </location>
</feature>
<feature type="transmembrane region" description="Helical" evidence="7">
    <location>
        <begin position="62"/>
        <end position="83"/>
    </location>
</feature>
<evidence type="ECO:0000256" key="3">
    <source>
        <dbReference type="ARBA" id="ARBA00022448"/>
    </source>
</evidence>
<comment type="subcellular location">
    <subcellularLocation>
        <location evidence="1">Membrane</location>
        <topology evidence="1">Multi-pass membrane protein</topology>
    </subcellularLocation>
</comment>
<evidence type="ECO:0000256" key="1">
    <source>
        <dbReference type="ARBA" id="ARBA00004141"/>
    </source>
</evidence>
<dbReference type="NCBIfam" id="TIGR01297">
    <property type="entry name" value="CDF"/>
    <property type="match status" value="1"/>
</dbReference>
<dbReference type="AlphaFoldDB" id="A0A9X1VJH6"/>
<dbReference type="FunFam" id="1.20.1510.10:FF:000006">
    <property type="entry name" value="Divalent cation efflux transporter"/>
    <property type="match status" value="1"/>
</dbReference>
<dbReference type="RefSeq" id="WP_241938020.1">
    <property type="nucleotide sequence ID" value="NZ_JALBGC010000006.1"/>
</dbReference>
<comment type="caution">
    <text evidence="10">The sequence shown here is derived from an EMBL/GenBank/DDBJ whole genome shotgun (WGS) entry which is preliminary data.</text>
</comment>
<dbReference type="InterPro" id="IPR027470">
    <property type="entry name" value="Cation_efflux_CTD"/>
</dbReference>
<accession>A0A9X1VJH6</accession>
<dbReference type="PANTHER" id="PTHR43840:SF15">
    <property type="entry name" value="MITOCHONDRIAL METAL TRANSPORTER 1-RELATED"/>
    <property type="match status" value="1"/>
</dbReference>
<evidence type="ECO:0000259" key="9">
    <source>
        <dbReference type="Pfam" id="PF16916"/>
    </source>
</evidence>
<evidence type="ECO:0000256" key="7">
    <source>
        <dbReference type="SAM" id="Phobius"/>
    </source>
</evidence>
<dbReference type="Pfam" id="PF16916">
    <property type="entry name" value="ZT_dimer"/>
    <property type="match status" value="1"/>
</dbReference>
<evidence type="ECO:0000256" key="5">
    <source>
        <dbReference type="ARBA" id="ARBA00022989"/>
    </source>
</evidence>
<dbReference type="InterPro" id="IPR058533">
    <property type="entry name" value="Cation_efflux_TM"/>
</dbReference>
<feature type="domain" description="Cation efflux protein cytoplasmic" evidence="9">
    <location>
        <begin position="233"/>
        <end position="308"/>
    </location>
</feature>
<keyword evidence="4 7" id="KW-0812">Transmembrane</keyword>